<dbReference type="AlphaFoldDB" id="A0A329BV77"/>
<proteinExistence type="predicted"/>
<dbReference type="Proteomes" id="UP000248918">
    <property type="component" value="Unassembled WGS sequence"/>
</dbReference>
<name>A0A329BV77_9BURK</name>
<organism evidence="1 2">
    <name type="scientific">Paraburkholderia bryophila</name>
    <dbReference type="NCBI Taxonomy" id="420952"/>
    <lineage>
        <taxon>Bacteria</taxon>
        <taxon>Pseudomonadati</taxon>
        <taxon>Pseudomonadota</taxon>
        <taxon>Betaproteobacteria</taxon>
        <taxon>Burkholderiales</taxon>
        <taxon>Burkholderiaceae</taxon>
        <taxon>Paraburkholderia</taxon>
    </lineage>
</organism>
<evidence type="ECO:0000313" key="1">
    <source>
        <dbReference type="EMBL" id="RAS25820.1"/>
    </source>
</evidence>
<evidence type="ECO:0000313" key="2">
    <source>
        <dbReference type="Proteomes" id="UP000248918"/>
    </source>
</evidence>
<protein>
    <submittedName>
        <fullName evidence="1">Uncharacterized protein</fullName>
    </submittedName>
</protein>
<sequence length="31" mass="3591">MIVLESLRRKLPIDRAAVYEPPFYPDGIDES</sequence>
<accession>A0A329BV77</accession>
<dbReference type="EMBL" id="QLTK01000015">
    <property type="protein sequence ID" value="RAS25820.1"/>
    <property type="molecule type" value="Genomic_DNA"/>
</dbReference>
<reference evidence="1 2" key="1">
    <citation type="submission" date="2018-06" db="EMBL/GenBank/DDBJ databases">
        <title>Genomic Encyclopedia of Type Strains, Phase III (KMG-III): the genomes of soil and plant-associated and newly described type strains.</title>
        <authorList>
            <person name="Whitman W."/>
        </authorList>
    </citation>
    <scope>NUCLEOTIDE SEQUENCE [LARGE SCALE GENOMIC DNA]</scope>
    <source>
        <strain evidence="1 2">LMG 23644</strain>
    </source>
</reference>
<gene>
    <name evidence="1" type="ORF">BX591_11566</name>
</gene>
<comment type="caution">
    <text evidence="1">The sequence shown here is derived from an EMBL/GenBank/DDBJ whole genome shotgun (WGS) entry which is preliminary data.</text>
</comment>